<protein>
    <submittedName>
        <fullName evidence="3">Uncharacterized protein</fullName>
    </submittedName>
</protein>
<dbReference type="EMBL" id="JAWQEG010006179">
    <property type="protein sequence ID" value="KAK3855532.1"/>
    <property type="molecule type" value="Genomic_DNA"/>
</dbReference>
<name>A0AAE1BR96_PETCI</name>
<proteinExistence type="predicted"/>
<evidence type="ECO:0000256" key="1">
    <source>
        <dbReference type="SAM" id="Coils"/>
    </source>
</evidence>
<reference evidence="3" key="1">
    <citation type="submission" date="2023-10" db="EMBL/GenBank/DDBJ databases">
        <title>Genome assemblies of two species of porcelain crab, Petrolisthes cinctipes and Petrolisthes manimaculis (Anomura: Porcellanidae).</title>
        <authorList>
            <person name="Angst P."/>
        </authorList>
    </citation>
    <scope>NUCLEOTIDE SEQUENCE</scope>
    <source>
        <strain evidence="3">PB745_01</strain>
        <tissue evidence="3">Gill</tissue>
    </source>
</reference>
<evidence type="ECO:0000256" key="2">
    <source>
        <dbReference type="SAM" id="MobiDB-lite"/>
    </source>
</evidence>
<feature type="region of interest" description="Disordered" evidence="2">
    <location>
        <begin position="203"/>
        <end position="256"/>
    </location>
</feature>
<dbReference type="PANTHER" id="PTHR28559:SF1">
    <property type="entry name" value="DNA REPAIR PROTEIN XRCC4"/>
    <property type="match status" value="1"/>
</dbReference>
<feature type="compositionally biased region" description="Polar residues" evidence="2">
    <location>
        <begin position="204"/>
        <end position="223"/>
    </location>
</feature>
<evidence type="ECO:0000313" key="4">
    <source>
        <dbReference type="Proteomes" id="UP001286313"/>
    </source>
</evidence>
<dbReference type="PANTHER" id="PTHR28559">
    <property type="entry name" value="DNA REPAIR PROTEIN XRCC4"/>
    <property type="match status" value="1"/>
</dbReference>
<keyword evidence="1" id="KW-0175">Coiled coil</keyword>
<dbReference type="Proteomes" id="UP001286313">
    <property type="component" value="Unassembled WGS sequence"/>
</dbReference>
<dbReference type="InterPro" id="IPR010585">
    <property type="entry name" value="DNA_repair_prot_XRCC4"/>
</dbReference>
<dbReference type="SUPFAM" id="SSF58022">
    <property type="entry name" value="XRCC4, C-terminal oligomerization domain"/>
    <property type="match status" value="1"/>
</dbReference>
<dbReference type="GO" id="GO:0032807">
    <property type="term" value="C:DNA ligase IV complex"/>
    <property type="evidence" value="ECO:0007669"/>
    <property type="project" value="TreeGrafter"/>
</dbReference>
<comment type="caution">
    <text evidence="3">The sequence shown here is derived from an EMBL/GenBank/DDBJ whole genome shotgun (WGS) entry which is preliminary data.</text>
</comment>
<dbReference type="InterPro" id="IPR014751">
    <property type="entry name" value="XRCC4-like_C"/>
</dbReference>
<accession>A0AAE1BR96</accession>
<sequence length="360" mass="39893">MGLRKVKSDGEAYMYTTNTTSNTQDTLTITVVQKDNSFKVKVGESTEGVVRWSRNLKKAPGEYMTLLTRAVDGSKAPHGTKGIEQQLQEEDVFEVQDGCLVWKQYFPDQKVYGKLGKFKMEKIDYEAAVSECLAGAVSDLSSKSDKIHKLERESEEMDKQMSEAIELAAKSVKVKEEFEKEIYGKCAAIINAKKHRIIQIKSAVASTSHPTTTQSPGESSHTSGRAEERVVSGRPRKKARVDHSGSDGYSSDTDVDDVDEIDLSSYDDLGSHTQKKYPVKPKTSVVSMKAIDSQELFNDSLEFELYPTSSKNKTQTKNGSNCQVSTKISQLSVGTSSKESSNKKSVMQEESEESILSQIF</sequence>
<dbReference type="Gene3D" id="1.20.5.370">
    <property type="match status" value="1"/>
</dbReference>
<feature type="coiled-coil region" evidence="1">
    <location>
        <begin position="140"/>
        <end position="170"/>
    </location>
</feature>
<gene>
    <name evidence="3" type="ORF">Pcinc_038080</name>
</gene>
<dbReference type="GO" id="GO:0006303">
    <property type="term" value="P:double-strand break repair via nonhomologous end joining"/>
    <property type="evidence" value="ECO:0007669"/>
    <property type="project" value="TreeGrafter"/>
</dbReference>
<dbReference type="GO" id="GO:0003677">
    <property type="term" value="F:DNA binding"/>
    <property type="evidence" value="ECO:0007669"/>
    <property type="project" value="InterPro"/>
</dbReference>
<dbReference type="GO" id="GO:0006310">
    <property type="term" value="P:DNA recombination"/>
    <property type="evidence" value="ECO:0007669"/>
    <property type="project" value="InterPro"/>
</dbReference>
<dbReference type="AlphaFoldDB" id="A0AAE1BR96"/>
<dbReference type="GO" id="GO:0010165">
    <property type="term" value="P:response to X-ray"/>
    <property type="evidence" value="ECO:0007669"/>
    <property type="project" value="TreeGrafter"/>
</dbReference>
<dbReference type="GO" id="GO:0005958">
    <property type="term" value="C:DNA-dependent protein kinase-DNA ligase 4 complex"/>
    <property type="evidence" value="ECO:0007669"/>
    <property type="project" value="TreeGrafter"/>
</dbReference>
<feature type="region of interest" description="Disordered" evidence="2">
    <location>
        <begin position="309"/>
        <end position="360"/>
    </location>
</feature>
<organism evidence="3 4">
    <name type="scientific">Petrolisthes cinctipes</name>
    <name type="common">Flat porcelain crab</name>
    <dbReference type="NCBI Taxonomy" id="88211"/>
    <lineage>
        <taxon>Eukaryota</taxon>
        <taxon>Metazoa</taxon>
        <taxon>Ecdysozoa</taxon>
        <taxon>Arthropoda</taxon>
        <taxon>Crustacea</taxon>
        <taxon>Multicrustacea</taxon>
        <taxon>Malacostraca</taxon>
        <taxon>Eumalacostraca</taxon>
        <taxon>Eucarida</taxon>
        <taxon>Decapoda</taxon>
        <taxon>Pleocyemata</taxon>
        <taxon>Anomura</taxon>
        <taxon>Galatheoidea</taxon>
        <taxon>Porcellanidae</taxon>
        <taxon>Petrolisthes</taxon>
    </lineage>
</organism>
<keyword evidence="4" id="KW-1185">Reference proteome</keyword>
<feature type="compositionally biased region" description="Polar residues" evidence="2">
    <location>
        <begin position="309"/>
        <end position="345"/>
    </location>
</feature>
<evidence type="ECO:0000313" key="3">
    <source>
        <dbReference type="EMBL" id="KAK3855532.1"/>
    </source>
</evidence>